<dbReference type="Gene3D" id="2.30.30.90">
    <property type="match status" value="1"/>
</dbReference>
<dbReference type="SMART" id="SM00899">
    <property type="entry name" value="FeoA"/>
    <property type="match status" value="1"/>
</dbReference>
<evidence type="ECO:0000259" key="2">
    <source>
        <dbReference type="SMART" id="SM00899"/>
    </source>
</evidence>
<keyword evidence="4" id="KW-1185">Reference proteome</keyword>
<dbReference type="InterPro" id="IPR052713">
    <property type="entry name" value="FeoA"/>
</dbReference>
<feature type="domain" description="Ferrous iron transporter FeoA-like" evidence="2">
    <location>
        <begin position="2"/>
        <end position="75"/>
    </location>
</feature>
<accession>A0A5S9IL35</accession>
<dbReference type="AlphaFoldDB" id="A0A5S9IL35"/>
<evidence type="ECO:0000313" key="4">
    <source>
        <dbReference type="Proteomes" id="UP000326354"/>
    </source>
</evidence>
<evidence type="ECO:0000256" key="1">
    <source>
        <dbReference type="ARBA" id="ARBA00023004"/>
    </source>
</evidence>
<dbReference type="KEGG" id="uam:UABAM_01778"/>
<dbReference type="EMBL" id="AP019860">
    <property type="protein sequence ID" value="BBM83426.1"/>
    <property type="molecule type" value="Genomic_DNA"/>
</dbReference>
<dbReference type="InterPro" id="IPR008988">
    <property type="entry name" value="Transcriptional_repressor_C"/>
</dbReference>
<reference evidence="3 4" key="1">
    <citation type="submission" date="2019-08" db="EMBL/GenBank/DDBJ databases">
        <title>Complete genome sequence of Candidatus Uab amorphum.</title>
        <authorList>
            <person name="Shiratori T."/>
            <person name="Suzuki S."/>
            <person name="Kakizawa Y."/>
            <person name="Ishida K."/>
        </authorList>
    </citation>
    <scope>NUCLEOTIDE SEQUENCE [LARGE SCALE GENOMIC DNA]</scope>
    <source>
        <strain evidence="3 4">SRT547</strain>
    </source>
</reference>
<dbReference type="InterPro" id="IPR038157">
    <property type="entry name" value="FeoA_core_dom"/>
</dbReference>
<keyword evidence="1" id="KW-0408">Iron</keyword>
<organism evidence="3 4">
    <name type="scientific">Uabimicrobium amorphum</name>
    <dbReference type="NCBI Taxonomy" id="2596890"/>
    <lineage>
        <taxon>Bacteria</taxon>
        <taxon>Pseudomonadati</taxon>
        <taxon>Planctomycetota</taxon>
        <taxon>Candidatus Uabimicrobiia</taxon>
        <taxon>Candidatus Uabimicrobiales</taxon>
        <taxon>Candidatus Uabimicrobiaceae</taxon>
        <taxon>Candidatus Uabimicrobium</taxon>
    </lineage>
</organism>
<gene>
    <name evidence="3" type="ORF">UABAM_01778</name>
</gene>
<dbReference type="PANTHER" id="PTHR42954">
    <property type="entry name" value="FE(2+) TRANSPORT PROTEIN A"/>
    <property type="match status" value="1"/>
</dbReference>
<evidence type="ECO:0000313" key="3">
    <source>
        <dbReference type="EMBL" id="BBM83426.1"/>
    </source>
</evidence>
<dbReference type="InterPro" id="IPR007167">
    <property type="entry name" value="Fe-transptr_FeoA-like"/>
</dbReference>
<dbReference type="Pfam" id="PF04023">
    <property type="entry name" value="FeoA"/>
    <property type="match status" value="1"/>
</dbReference>
<name>A0A5S9IL35_UABAM</name>
<protein>
    <submittedName>
        <fullName evidence="3">Ferrous iron transporter A</fullName>
    </submittedName>
</protein>
<dbReference type="RefSeq" id="WP_151967625.1">
    <property type="nucleotide sequence ID" value="NZ_AP019860.1"/>
</dbReference>
<dbReference type="OrthoDB" id="9811076at2"/>
<sequence length="75" mass="8214">MRALSELKMGEKATIVGYNFSKPAVLQQLLEMGMTKGTEVTVSKLSPLGDPREIDIRGYQLSMRSSEAALIQVQA</sequence>
<dbReference type="GO" id="GO:0046914">
    <property type="term" value="F:transition metal ion binding"/>
    <property type="evidence" value="ECO:0007669"/>
    <property type="project" value="InterPro"/>
</dbReference>
<dbReference type="Proteomes" id="UP000326354">
    <property type="component" value="Chromosome"/>
</dbReference>
<dbReference type="PANTHER" id="PTHR42954:SF2">
    <property type="entry name" value="FE(2+) TRANSPORT PROTEIN A"/>
    <property type="match status" value="1"/>
</dbReference>
<proteinExistence type="predicted"/>
<dbReference type="SUPFAM" id="SSF50037">
    <property type="entry name" value="C-terminal domain of transcriptional repressors"/>
    <property type="match status" value="1"/>
</dbReference>